<evidence type="ECO:0000313" key="2">
    <source>
        <dbReference type="Proteomes" id="UP000826195"/>
    </source>
</evidence>
<dbReference type="AlphaFoldDB" id="A0AAV7HX41"/>
<name>A0AAV7HX41_COTGL</name>
<reference evidence="1 2" key="1">
    <citation type="journal article" date="2021" name="J. Hered.">
        <title>A chromosome-level genome assembly of the parasitoid wasp, Cotesia glomerata (Hymenoptera: Braconidae).</title>
        <authorList>
            <person name="Pinto B.J."/>
            <person name="Weis J.J."/>
            <person name="Gamble T."/>
            <person name="Ode P.J."/>
            <person name="Paul R."/>
            <person name="Zaspel J.M."/>
        </authorList>
    </citation>
    <scope>NUCLEOTIDE SEQUENCE [LARGE SCALE GENOMIC DNA]</scope>
    <source>
        <strain evidence="1">CgM1</strain>
    </source>
</reference>
<proteinExistence type="predicted"/>
<comment type="caution">
    <text evidence="1">The sequence shown here is derived from an EMBL/GenBank/DDBJ whole genome shotgun (WGS) entry which is preliminary data.</text>
</comment>
<accession>A0AAV7HX41</accession>
<sequence length="255" mass="28468">MFRDGACKTCKCVSLRRVRGIYWVLGSNAQWGAPGVHMRIDLSVDSDLESEANRTELESSGVITRPQGHAMSWISGLGSQVLGLLILIDIKHVMWSVKMYRRNKVPERKRRRFGFYPHGGIFLDIIIKTTKEWRTWKSVKRMVSTLHGEQAVNKRTVDNSHLACYGDLHCVGASGDTGAIKSRAGTDYRGGPLTRSPHPSGRRLLTVDGRCLMPDPRLVIGDSRLVTRVDAAIRKRDCTPIDRSHCSPKAVGKYG</sequence>
<keyword evidence="2" id="KW-1185">Reference proteome</keyword>
<dbReference type="EMBL" id="JAHXZJ010002982">
    <property type="protein sequence ID" value="KAH0535748.1"/>
    <property type="molecule type" value="Genomic_DNA"/>
</dbReference>
<dbReference type="Proteomes" id="UP000826195">
    <property type="component" value="Unassembled WGS sequence"/>
</dbReference>
<evidence type="ECO:0000313" key="1">
    <source>
        <dbReference type="EMBL" id="KAH0535748.1"/>
    </source>
</evidence>
<organism evidence="1 2">
    <name type="scientific">Cotesia glomerata</name>
    <name type="common">Lepidopteran parasitic wasp</name>
    <name type="synonym">Apanteles glomeratus</name>
    <dbReference type="NCBI Taxonomy" id="32391"/>
    <lineage>
        <taxon>Eukaryota</taxon>
        <taxon>Metazoa</taxon>
        <taxon>Ecdysozoa</taxon>
        <taxon>Arthropoda</taxon>
        <taxon>Hexapoda</taxon>
        <taxon>Insecta</taxon>
        <taxon>Pterygota</taxon>
        <taxon>Neoptera</taxon>
        <taxon>Endopterygota</taxon>
        <taxon>Hymenoptera</taxon>
        <taxon>Apocrita</taxon>
        <taxon>Ichneumonoidea</taxon>
        <taxon>Braconidae</taxon>
        <taxon>Microgastrinae</taxon>
        <taxon>Cotesia</taxon>
    </lineage>
</organism>
<gene>
    <name evidence="1" type="ORF">KQX54_018811</name>
</gene>
<protein>
    <submittedName>
        <fullName evidence="1">Uncharacterized protein</fullName>
    </submittedName>
</protein>